<keyword evidence="5 15" id="KW-1133">Transmembrane helix</keyword>
<keyword evidence="7 15" id="KW-0472">Membrane</keyword>
<feature type="transmembrane region" description="Helical" evidence="15">
    <location>
        <begin position="51"/>
        <end position="74"/>
    </location>
</feature>
<keyword evidence="2" id="KW-0813">Transport</keyword>
<keyword evidence="10" id="KW-1071">Ligand-gated ion channel</keyword>
<keyword evidence="9" id="KW-0325">Glycoprotein</keyword>
<dbReference type="InterPro" id="IPR001320">
    <property type="entry name" value="Iontro_rcpt_C"/>
</dbReference>
<keyword evidence="6" id="KW-0406">Ion transport</keyword>
<evidence type="ECO:0000313" key="17">
    <source>
        <dbReference type="Proteomes" id="UP000095280"/>
    </source>
</evidence>
<protein>
    <submittedName>
        <fullName evidence="18">PBPe domain-containing protein</fullName>
    </submittedName>
</protein>
<dbReference type="Proteomes" id="UP000095280">
    <property type="component" value="Unplaced"/>
</dbReference>
<keyword evidence="3" id="KW-1003">Cell membrane</keyword>
<feature type="binding site" evidence="12">
    <location>
        <position position="14"/>
    </location>
    <ligand>
        <name>L-glutamate</name>
        <dbReference type="ChEBI" id="CHEBI:29985"/>
    </ligand>
</feature>
<dbReference type="Pfam" id="PF00060">
    <property type="entry name" value="Lig_chan"/>
    <property type="match status" value="1"/>
</dbReference>
<feature type="binding site" evidence="12">
    <location>
        <position position="174"/>
    </location>
    <ligand>
        <name>L-glutamate</name>
        <dbReference type="ChEBI" id="CHEBI:29985"/>
    </ligand>
</feature>
<evidence type="ECO:0000256" key="7">
    <source>
        <dbReference type="ARBA" id="ARBA00023136"/>
    </source>
</evidence>
<feature type="transmembrane region" description="Helical" evidence="15">
    <location>
        <begin position="310"/>
        <end position="333"/>
    </location>
</feature>
<dbReference type="AlphaFoldDB" id="A0A1I8FH43"/>
<evidence type="ECO:0000256" key="8">
    <source>
        <dbReference type="ARBA" id="ARBA00023170"/>
    </source>
</evidence>
<evidence type="ECO:0000256" key="12">
    <source>
        <dbReference type="PIRSR" id="PIRSR601508-1"/>
    </source>
</evidence>
<feature type="binding site" evidence="12">
    <location>
        <position position="221"/>
    </location>
    <ligand>
        <name>L-glutamate</name>
        <dbReference type="ChEBI" id="CHEBI:29985"/>
    </ligand>
</feature>
<comment type="subcellular location">
    <subcellularLocation>
        <location evidence="1">Cell membrane</location>
        <topology evidence="1">Multi-pass membrane protein</topology>
    </subcellularLocation>
</comment>
<evidence type="ECO:0000256" key="11">
    <source>
        <dbReference type="ARBA" id="ARBA00023303"/>
    </source>
</evidence>
<evidence type="ECO:0000256" key="13">
    <source>
        <dbReference type="PIRSR" id="PIRSR601508-2"/>
    </source>
</evidence>
<name>A0A1I8FH43_9PLAT</name>
<evidence type="ECO:0000256" key="4">
    <source>
        <dbReference type="ARBA" id="ARBA00022692"/>
    </source>
</evidence>
<dbReference type="GO" id="GO:0038023">
    <property type="term" value="F:signaling receptor activity"/>
    <property type="evidence" value="ECO:0007669"/>
    <property type="project" value="InterPro"/>
</dbReference>
<keyword evidence="11" id="KW-0407">Ion channel</keyword>
<evidence type="ECO:0000256" key="9">
    <source>
        <dbReference type="ARBA" id="ARBA00023180"/>
    </source>
</evidence>
<reference evidence="18" key="1">
    <citation type="submission" date="2016-11" db="UniProtKB">
        <authorList>
            <consortium name="WormBaseParasite"/>
        </authorList>
    </citation>
    <scope>IDENTIFICATION</scope>
</reference>
<proteinExistence type="predicted"/>
<dbReference type="GO" id="GO:0015276">
    <property type="term" value="F:ligand-gated monoatomic ion channel activity"/>
    <property type="evidence" value="ECO:0007669"/>
    <property type="project" value="InterPro"/>
</dbReference>
<keyword evidence="8" id="KW-0675">Receptor</keyword>
<keyword evidence="14" id="KW-1015">Disulfide bond</keyword>
<evidence type="ECO:0000256" key="15">
    <source>
        <dbReference type="SAM" id="Phobius"/>
    </source>
</evidence>
<evidence type="ECO:0000313" key="18">
    <source>
        <dbReference type="WBParaSite" id="maker-unitig_34500-snap-gene-0.1-mRNA-1"/>
    </source>
</evidence>
<feature type="disulfide bond" evidence="14">
    <location>
        <begin position="233"/>
        <end position="290"/>
    </location>
</feature>
<dbReference type="SUPFAM" id="SSF53850">
    <property type="entry name" value="Periplasmic binding protein-like II"/>
    <property type="match status" value="1"/>
</dbReference>
<dbReference type="InterPro" id="IPR001508">
    <property type="entry name" value="Iono_Glu_rcpt_met"/>
</dbReference>
<sequence length="471" mass="52356">NAHLSMPYAITTLRSQVVDFSFPLASSGNTILVRRPPPSTRMWNIFAPLSYDVWLLLLGVLCTAAFFTYLLAYFSPFTAWNLGVNYSFADEVWLQEYIWSFLGSLLQQGQDFYPFAMSPRSILAFWWFLTVILLAAYTGNLTAYLTVSVTQLPIRTLEDVLANQHYKVLVSKGTNIYAQILLDTSGPYYELRKQMKVVDSMPICSQTVAVDSNPYQVCIVDQNINIHFYNAYCNKVYIADQTFNAYSLGVAFPKGAFYLPAFSFLLEKSQDSGLSQWLEYKYFPRSNAECVVSAVTAEADPITIEGVAGAFIVTGGLYVCGILLLLLELLWTFCLLYSCDDRHPPTAESMNNFLPPLLLLLLLLAQPSPLRCSTFKVAIVIEDTTISAETEVGLSGIIGVGGCALMESLQKLGKTLTLPTIVIPNDFCSLASESVFEFIGAGDPSQLLRAAVEALRFHLAPTVAIFYDRFQ</sequence>
<keyword evidence="17" id="KW-1185">Reference proteome</keyword>
<feature type="binding site" evidence="12">
    <location>
        <position position="7"/>
    </location>
    <ligand>
        <name>L-glutamate</name>
        <dbReference type="ChEBI" id="CHEBI:29985"/>
    </ligand>
</feature>
<evidence type="ECO:0000256" key="14">
    <source>
        <dbReference type="PIRSR" id="PIRSR601508-3"/>
    </source>
</evidence>
<dbReference type="PANTHER" id="PTHR18966">
    <property type="entry name" value="IONOTROPIC GLUTAMATE RECEPTOR"/>
    <property type="match status" value="1"/>
</dbReference>
<organism evidence="17 18">
    <name type="scientific">Macrostomum lignano</name>
    <dbReference type="NCBI Taxonomy" id="282301"/>
    <lineage>
        <taxon>Eukaryota</taxon>
        <taxon>Metazoa</taxon>
        <taxon>Spiralia</taxon>
        <taxon>Lophotrochozoa</taxon>
        <taxon>Platyhelminthes</taxon>
        <taxon>Rhabditophora</taxon>
        <taxon>Macrostomorpha</taxon>
        <taxon>Macrostomida</taxon>
        <taxon>Macrostomidae</taxon>
        <taxon>Macrostomum</taxon>
    </lineage>
</organism>
<feature type="site" description="Crucial to convey clamshell closure to channel opening" evidence="13">
    <location>
        <position position="154"/>
    </location>
</feature>
<evidence type="ECO:0000259" key="16">
    <source>
        <dbReference type="Pfam" id="PF00060"/>
    </source>
</evidence>
<evidence type="ECO:0000256" key="6">
    <source>
        <dbReference type="ARBA" id="ARBA00023065"/>
    </source>
</evidence>
<dbReference type="Gene3D" id="1.10.287.70">
    <property type="match status" value="1"/>
</dbReference>
<evidence type="ECO:0000256" key="10">
    <source>
        <dbReference type="ARBA" id="ARBA00023286"/>
    </source>
</evidence>
<accession>A0A1I8FH43</accession>
<evidence type="ECO:0000256" key="3">
    <source>
        <dbReference type="ARBA" id="ARBA00022475"/>
    </source>
</evidence>
<evidence type="ECO:0000256" key="2">
    <source>
        <dbReference type="ARBA" id="ARBA00022448"/>
    </source>
</evidence>
<dbReference type="WBParaSite" id="maker-unitig_34500-snap-gene-0.1-mRNA-1">
    <property type="protein sequence ID" value="maker-unitig_34500-snap-gene-0.1-mRNA-1"/>
    <property type="gene ID" value="maker-unitig_34500-snap-gene-0.1"/>
</dbReference>
<feature type="domain" description="Ionotropic glutamate receptor C-terminal" evidence="16">
    <location>
        <begin position="51"/>
        <end position="315"/>
    </location>
</feature>
<dbReference type="InterPro" id="IPR015683">
    <property type="entry name" value="Ionotropic_Glu_rcpt"/>
</dbReference>
<evidence type="ECO:0000256" key="5">
    <source>
        <dbReference type="ARBA" id="ARBA00022989"/>
    </source>
</evidence>
<feature type="transmembrane region" description="Helical" evidence="15">
    <location>
        <begin position="124"/>
        <end position="147"/>
    </location>
</feature>
<feature type="site" description="Interaction with the cone snail toxin Con-ikot-ikot" evidence="13">
    <location>
        <position position="268"/>
    </location>
</feature>
<dbReference type="GO" id="GO:0005886">
    <property type="term" value="C:plasma membrane"/>
    <property type="evidence" value="ECO:0007669"/>
    <property type="project" value="UniProtKB-SubCell"/>
</dbReference>
<evidence type="ECO:0000256" key="1">
    <source>
        <dbReference type="ARBA" id="ARBA00004651"/>
    </source>
</evidence>
<keyword evidence="4 15" id="KW-0812">Transmembrane</keyword>
<dbReference type="PRINTS" id="PR00177">
    <property type="entry name" value="NMDARECEPTOR"/>
</dbReference>